<dbReference type="RefSeq" id="WP_306948699.1">
    <property type="nucleotide sequence ID" value="NZ_CP132976.1"/>
</dbReference>
<accession>A0ABY9M911</accession>
<gene>
    <name evidence="2" type="ORF">RAS12_12070</name>
</gene>
<dbReference type="GO" id="GO:0005524">
    <property type="term" value="F:ATP binding"/>
    <property type="evidence" value="ECO:0007669"/>
    <property type="project" value="UniProtKB-KW"/>
</dbReference>
<dbReference type="InterPro" id="IPR052026">
    <property type="entry name" value="ExeA_AAA_ATPase_DNA-bind"/>
</dbReference>
<feature type="domain" description="ORC1/DEAH AAA+ ATPase" evidence="1">
    <location>
        <begin position="28"/>
        <end position="144"/>
    </location>
</feature>
<organism evidence="2 3">
    <name type="scientific">Achromobacter seleniivolatilans</name>
    <dbReference type="NCBI Taxonomy" id="3047478"/>
    <lineage>
        <taxon>Bacteria</taxon>
        <taxon>Pseudomonadati</taxon>
        <taxon>Pseudomonadota</taxon>
        <taxon>Betaproteobacteria</taxon>
        <taxon>Burkholderiales</taxon>
        <taxon>Alcaligenaceae</taxon>
        <taxon>Achromobacter</taxon>
    </lineage>
</organism>
<dbReference type="Proteomes" id="UP001234798">
    <property type="component" value="Chromosome"/>
</dbReference>
<dbReference type="Gene3D" id="3.40.50.300">
    <property type="entry name" value="P-loop containing nucleotide triphosphate hydrolases"/>
    <property type="match status" value="1"/>
</dbReference>
<keyword evidence="2" id="KW-0067">ATP-binding</keyword>
<reference evidence="2 3" key="1">
    <citation type="submission" date="2023-08" db="EMBL/GenBank/DDBJ databases">
        <title>Achromobacter seleniivolatilans sp. nov., isolated from seleniferous soil.</title>
        <authorList>
            <person name="Zhang S."/>
            <person name="Li K."/>
            <person name="Peng J."/>
            <person name="Zhao Q."/>
            <person name="Wang H."/>
            <person name="Guo Y."/>
        </authorList>
    </citation>
    <scope>NUCLEOTIDE SEQUENCE [LARGE SCALE GENOMIC DNA]</scope>
    <source>
        <strain evidence="2 3">R39</strain>
    </source>
</reference>
<evidence type="ECO:0000313" key="3">
    <source>
        <dbReference type="Proteomes" id="UP001234798"/>
    </source>
</evidence>
<protein>
    <submittedName>
        <fullName evidence="2">ATP-binding protein</fullName>
    </submittedName>
</protein>
<name>A0ABY9M911_9BURK</name>
<dbReference type="SUPFAM" id="SSF52540">
    <property type="entry name" value="P-loop containing nucleoside triphosphate hydrolases"/>
    <property type="match status" value="1"/>
</dbReference>
<dbReference type="Pfam" id="PF13401">
    <property type="entry name" value="AAA_22"/>
    <property type="match status" value="1"/>
</dbReference>
<dbReference type="InterPro" id="IPR027417">
    <property type="entry name" value="P-loop_NTPase"/>
</dbReference>
<evidence type="ECO:0000259" key="1">
    <source>
        <dbReference type="Pfam" id="PF13401"/>
    </source>
</evidence>
<keyword evidence="2" id="KW-0547">Nucleotide-binding</keyword>
<dbReference type="InterPro" id="IPR049945">
    <property type="entry name" value="AAA_22"/>
</dbReference>
<dbReference type="PANTHER" id="PTHR35894">
    <property type="entry name" value="GENERAL SECRETION PATHWAY PROTEIN A-RELATED"/>
    <property type="match status" value="1"/>
</dbReference>
<sequence>MKKAFVQNSNYVRFVEAVKAVEQRGAREASILLVTGPAGLGKSETVDRFAMDTNAIYLRAKETWTKRGLLSEMADCLKLSNTGRNQEVQARIIGHVAARQTPIVIDEAEFTVRTTASILECVRDISDLTEVLVVLVGMETIESRIARYPQISSRVAQVVHFQPLNQQDVMLTARQLGEVRIADEVVAELHRQSDGRMRLVMNGIAALERLAATNGLTEVRAEHIKDFPLCHDWQGRRTRIPGRTA</sequence>
<dbReference type="PANTHER" id="PTHR35894:SF5">
    <property type="entry name" value="MU-LIKE PROPHAGE FLUMU DNA TRANSPOSITION PROTEIN B"/>
    <property type="match status" value="1"/>
</dbReference>
<dbReference type="EMBL" id="CP132976">
    <property type="protein sequence ID" value="WMD23074.1"/>
    <property type="molecule type" value="Genomic_DNA"/>
</dbReference>
<keyword evidence="3" id="KW-1185">Reference proteome</keyword>
<evidence type="ECO:0000313" key="2">
    <source>
        <dbReference type="EMBL" id="WMD23074.1"/>
    </source>
</evidence>
<proteinExistence type="predicted"/>